<feature type="repeat" description="TPR" evidence="1">
    <location>
        <begin position="460"/>
        <end position="493"/>
    </location>
</feature>
<dbReference type="SUPFAM" id="SSF48452">
    <property type="entry name" value="TPR-like"/>
    <property type="match status" value="1"/>
</dbReference>
<dbReference type="InterPro" id="IPR011990">
    <property type="entry name" value="TPR-like_helical_dom_sf"/>
</dbReference>
<feature type="repeat" description="TPR" evidence="1">
    <location>
        <begin position="494"/>
        <end position="527"/>
    </location>
</feature>
<comment type="caution">
    <text evidence="2">The sequence shown here is derived from an EMBL/GenBank/DDBJ whole genome shotgun (WGS) entry which is preliminary data.</text>
</comment>
<protein>
    <submittedName>
        <fullName evidence="2">Tetratricopeptide repeat protein</fullName>
    </submittedName>
</protein>
<dbReference type="PROSITE" id="PS50005">
    <property type="entry name" value="TPR"/>
    <property type="match status" value="4"/>
</dbReference>
<keyword evidence="1" id="KW-0802">TPR repeat</keyword>
<dbReference type="SMART" id="SM00028">
    <property type="entry name" value="TPR"/>
    <property type="match status" value="9"/>
</dbReference>
<dbReference type="Proteomes" id="UP000268313">
    <property type="component" value="Unassembled WGS sequence"/>
</dbReference>
<evidence type="ECO:0000313" key="2">
    <source>
        <dbReference type="EMBL" id="RKH07209.1"/>
    </source>
</evidence>
<organism evidence="2 3">
    <name type="scientific">Corallococcus carmarthensis</name>
    <dbReference type="NCBI Taxonomy" id="2316728"/>
    <lineage>
        <taxon>Bacteria</taxon>
        <taxon>Pseudomonadati</taxon>
        <taxon>Myxococcota</taxon>
        <taxon>Myxococcia</taxon>
        <taxon>Myxococcales</taxon>
        <taxon>Cystobacterineae</taxon>
        <taxon>Myxococcaceae</taxon>
        <taxon>Corallococcus</taxon>
    </lineage>
</organism>
<sequence length="659" mass="73524">MEPVPGPLPGGVLILEASPGVARQEVLRKQVEQSCGGTARAWVLDCHRDEGGPWAGLKDLMTDGAADLRRLAPALVQKHDYELALVVPDLRRDVVVRNPSLTDVSPEAERTRNYAADRAYRIPQGLVDLMERWHALAGGGSWLIVCDHFDHAGALTRLFFTELVRRVAGRLGLRLIVAVSPGAGAATRALFESAVTTLQSLDLPPDPIQAPIPPEEMARKARELSEGVSDLTAVENILPRLIRYWSASDQPNQALNLLLHALTIYSSRGFYDDALKYAHAALELLERHCPDNVPDRLHIYNRLSNCYSALRMPHEGVAIVDKALACTDDPAYLISWCYVKAMYHARYLPERDYDLAESFLEQGLVHIERADMPPYQRLFRRAFNRNGLAMIRHFQKRYDEAITLCRSAVEELNANLAPGEYLLHRSVLLYNVAQVYAVLGKLDEAIDMYSGAMRMDPNYSEYYNERGGLYLQAGRLEESERDLLTAIELSPPYMEVWTNLGQCYRQMGRNQDAVSAFSRALDCNPRVALALAGRGHAHEALGQFDDALRDYTAALQLNPSQPLVHASRAVLRYEAGQLEASVADLDEAIRLSPKMADLYQNRAVALQDLGRPHEAAQDLRTYLEINPQALDRTEVEARLATALAHVARVPAAASYRMMS</sequence>
<dbReference type="AlphaFoldDB" id="A0A3A8KJB1"/>
<dbReference type="InterPro" id="IPR019734">
    <property type="entry name" value="TPR_rpt"/>
</dbReference>
<gene>
    <name evidence="2" type="ORF">D7X32_02345</name>
</gene>
<dbReference type="EMBL" id="RAWE01000005">
    <property type="protein sequence ID" value="RKH07209.1"/>
    <property type="molecule type" value="Genomic_DNA"/>
</dbReference>
<name>A0A3A8KJB1_9BACT</name>
<proteinExistence type="predicted"/>
<dbReference type="Gene3D" id="1.25.40.10">
    <property type="entry name" value="Tetratricopeptide repeat domain"/>
    <property type="match status" value="4"/>
</dbReference>
<feature type="repeat" description="TPR" evidence="1">
    <location>
        <begin position="426"/>
        <end position="459"/>
    </location>
</feature>
<evidence type="ECO:0000256" key="1">
    <source>
        <dbReference type="PROSITE-ProRule" id="PRU00339"/>
    </source>
</evidence>
<feature type="repeat" description="TPR" evidence="1">
    <location>
        <begin position="528"/>
        <end position="561"/>
    </location>
</feature>
<dbReference type="PANTHER" id="PTHR12558">
    <property type="entry name" value="CELL DIVISION CYCLE 16,23,27"/>
    <property type="match status" value="1"/>
</dbReference>
<dbReference type="PROSITE" id="PS50293">
    <property type="entry name" value="TPR_REGION"/>
    <property type="match status" value="3"/>
</dbReference>
<dbReference type="PANTHER" id="PTHR12558:SF13">
    <property type="entry name" value="CELL DIVISION CYCLE PROTEIN 27 HOMOLOG"/>
    <property type="match status" value="1"/>
</dbReference>
<dbReference type="Pfam" id="PF13371">
    <property type="entry name" value="TPR_9"/>
    <property type="match status" value="1"/>
</dbReference>
<reference evidence="3" key="1">
    <citation type="submission" date="2018-09" db="EMBL/GenBank/DDBJ databases">
        <authorList>
            <person name="Livingstone P.G."/>
            <person name="Whitworth D.E."/>
        </authorList>
    </citation>
    <scope>NUCLEOTIDE SEQUENCE [LARGE SCALE GENOMIC DNA]</scope>
    <source>
        <strain evidence="3">CA043D</strain>
    </source>
</reference>
<keyword evidence="3" id="KW-1185">Reference proteome</keyword>
<accession>A0A3A8KJB1</accession>
<dbReference type="Pfam" id="PF13432">
    <property type="entry name" value="TPR_16"/>
    <property type="match status" value="2"/>
</dbReference>
<evidence type="ECO:0000313" key="3">
    <source>
        <dbReference type="Proteomes" id="UP000268313"/>
    </source>
</evidence>